<keyword evidence="1" id="KW-0472">Membrane</keyword>
<organism evidence="2 3">
    <name type="scientific">Desmophyllum pertusum</name>
    <dbReference type="NCBI Taxonomy" id="174260"/>
    <lineage>
        <taxon>Eukaryota</taxon>
        <taxon>Metazoa</taxon>
        <taxon>Cnidaria</taxon>
        <taxon>Anthozoa</taxon>
        <taxon>Hexacorallia</taxon>
        <taxon>Scleractinia</taxon>
        <taxon>Caryophylliina</taxon>
        <taxon>Caryophylliidae</taxon>
        <taxon>Desmophyllum</taxon>
    </lineage>
</organism>
<evidence type="ECO:0000256" key="1">
    <source>
        <dbReference type="SAM" id="Phobius"/>
    </source>
</evidence>
<keyword evidence="3" id="KW-1185">Reference proteome</keyword>
<name>A0A9X0A044_9CNID</name>
<accession>A0A9X0A044</accession>
<gene>
    <name evidence="2" type="ORF">OS493_021043</name>
</gene>
<comment type="caution">
    <text evidence="2">The sequence shown here is derived from an EMBL/GenBank/DDBJ whole genome shotgun (WGS) entry which is preliminary data.</text>
</comment>
<evidence type="ECO:0000313" key="3">
    <source>
        <dbReference type="Proteomes" id="UP001163046"/>
    </source>
</evidence>
<keyword evidence="1" id="KW-0812">Transmembrane</keyword>
<feature type="transmembrane region" description="Helical" evidence="1">
    <location>
        <begin position="12"/>
        <end position="31"/>
    </location>
</feature>
<sequence length="117" mass="13436">MDAHVKGLRWKGFVMWTYVVAISSWTIPTVFCAENATTTKAVCEECELAEKHKLYNWLVLCIVLVLLVLLLLLVGFLCHRMWPRDHSSLERAVRRYNVEQQHGVLCELTQVSSQSSS</sequence>
<dbReference type="Proteomes" id="UP001163046">
    <property type="component" value="Unassembled WGS sequence"/>
</dbReference>
<dbReference type="EMBL" id="MU825409">
    <property type="protein sequence ID" value="KAJ7391023.1"/>
    <property type="molecule type" value="Genomic_DNA"/>
</dbReference>
<keyword evidence="1" id="KW-1133">Transmembrane helix</keyword>
<evidence type="ECO:0000313" key="2">
    <source>
        <dbReference type="EMBL" id="KAJ7391023.1"/>
    </source>
</evidence>
<reference evidence="2" key="1">
    <citation type="submission" date="2023-01" db="EMBL/GenBank/DDBJ databases">
        <title>Genome assembly of the deep-sea coral Lophelia pertusa.</title>
        <authorList>
            <person name="Herrera S."/>
            <person name="Cordes E."/>
        </authorList>
    </citation>
    <scope>NUCLEOTIDE SEQUENCE</scope>
    <source>
        <strain evidence="2">USNM1676648</strain>
        <tissue evidence="2">Polyp</tissue>
    </source>
</reference>
<dbReference type="AlphaFoldDB" id="A0A9X0A044"/>
<feature type="transmembrane region" description="Helical" evidence="1">
    <location>
        <begin position="57"/>
        <end position="78"/>
    </location>
</feature>
<proteinExistence type="predicted"/>
<protein>
    <submittedName>
        <fullName evidence="2">Uncharacterized protein</fullName>
    </submittedName>
</protein>